<evidence type="ECO:0000313" key="1">
    <source>
        <dbReference type="EMBL" id="MCY0963831.1"/>
    </source>
</evidence>
<accession>A0A9X3IQI5</accession>
<gene>
    <name evidence="1" type="ORF">OUO13_01340</name>
</gene>
<organism evidence="1 2">
    <name type="scientific">Parathalassolituus penaei</name>
    <dbReference type="NCBI Taxonomy" id="2997323"/>
    <lineage>
        <taxon>Bacteria</taxon>
        <taxon>Pseudomonadati</taxon>
        <taxon>Pseudomonadota</taxon>
        <taxon>Gammaproteobacteria</taxon>
        <taxon>Oceanospirillales</taxon>
        <taxon>Oceanospirillaceae</taxon>
        <taxon>Parathalassolituus</taxon>
    </lineage>
</organism>
<dbReference type="EMBL" id="JAPNOA010000006">
    <property type="protein sequence ID" value="MCY0963831.1"/>
    <property type="molecule type" value="Genomic_DNA"/>
</dbReference>
<name>A0A9X3IQI5_9GAMM</name>
<dbReference type="RefSeq" id="WP_283172051.1">
    <property type="nucleotide sequence ID" value="NZ_JAPNOA010000006.1"/>
</dbReference>
<proteinExistence type="predicted"/>
<dbReference type="Proteomes" id="UP001150830">
    <property type="component" value="Unassembled WGS sequence"/>
</dbReference>
<protein>
    <submittedName>
        <fullName evidence="1">Uncharacterized protein</fullName>
    </submittedName>
</protein>
<comment type="caution">
    <text evidence="1">The sequence shown here is derived from an EMBL/GenBank/DDBJ whole genome shotgun (WGS) entry which is preliminary data.</text>
</comment>
<sequence length="222" mass="25473">MNIDKKRRAVFTTLSSVVQGDDLWKAMWAWQDGYADRSQFELNAFFNECRHIRAIAEQRPVLYRQLIGLLMGDGDTLKPDPLAQMQQYRERHGVSQDKAHIEVLDPVDDKLEEGFLLVISQLHRQVDESAWRHVIIYAEREAQFQNMPPDLVYAFTQWASGGRHSEAIQAPLDMLRNMLNLVYVGMCEQLGPVVADRYLAQAMKIAVAAELAADPRLLLVHR</sequence>
<keyword evidence="2" id="KW-1185">Reference proteome</keyword>
<evidence type="ECO:0000313" key="2">
    <source>
        <dbReference type="Proteomes" id="UP001150830"/>
    </source>
</evidence>
<reference evidence="1" key="1">
    <citation type="submission" date="2022-11" db="EMBL/GenBank/DDBJ databases">
        <title>Parathalassolutuus dongxingensis gen. nov., sp. nov., a novel member of family Oceanospirillaceae isolated from a coastal shrimp pond in Guangxi, China.</title>
        <authorList>
            <person name="Chen H."/>
        </authorList>
    </citation>
    <scope>NUCLEOTIDE SEQUENCE</scope>
    <source>
        <strain evidence="1">G-43</strain>
    </source>
</reference>
<dbReference type="AlphaFoldDB" id="A0A9X3IQI5"/>